<evidence type="ECO:0000256" key="12">
    <source>
        <dbReference type="ARBA" id="ARBA00043086"/>
    </source>
</evidence>
<evidence type="ECO:0000256" key="2">
    <source>
        <dbReference type="ARBA" id="ARBA00006734"/>
    </source>
</evidence>
<evidence type="ECO:0000256" key="4">
    <source>
        <dbReference type="ARBA" id="ARBA00012702"/>
    </source>
</evidence>
<name>A0A8H3URV9_VENIN</name>
<evidence type="ECO:0000256" key="10">
    <source>
        <dbReference type="ARBA" id="ARBA00041392"/>
    </source>
</evidence>
<dbReference type="SUPFAM" id="SSF48439">
    <property type="entry name" value="Protein prenylyltransferase"/>
    <property type="match status" value="1"/>
</dbReference>
<sequence length="316" mass="36152">MTKYAESPAWSDIDPIPQDDGPGQPLAAIAYTDAYSEAMSYLRAVMAKNEMSDRVLGLTEDIIGMNPAHYTVWLYRARVLFHLSLPLRAEIEWLNPTSLRHQKNYQIWHHRQTIIDRLNDPTGEQEFISEMFALDSKNYHVWSYRQWLVKRFALWDEGEVEACEMLLKMDVRNNSAWNHRWFVVFGRDEGDAVLKDESKVHREVEYAKSQIRLAPQNQSPWNYLQGLARQAAGPAAISHSSLKAFASEFASLDDTDDVRSSHALDMLADILAKEEGKSAEAAKALDLLASKYDPIRENYWKYRKTLLAGNTVEAAA</sequence>
<accession>A0A8H3URV9</accession>
<evidence type="ECO:0000256" key="1">
    <source>
        <dbReference type="ARBA" id="ARBA00001946"/>
    </source>
</evidence>
<keyword evidence="8" id="KW-0460">Magnesium</keyword>
<evidence type="ECO:0000313" key="15">
    <source>
        <dbReference type="Proteomes" id="UP000447873"/>
    </source>
</evidence>
<dbReference type="GO" id="GO:0005965">
    <property type="term" value="C:protein farnesyltransferase complex"/>
    <property type="evidence" value="ECO:0007669"/>
    <property type="project" value="TreeGrafter"/>
</dbReference>
<protein>
    <recommendedName>
        <fullName evidence="9">Protein farnesyltransferase/geranylgeranyltransferase type-1 subunit alpha</fullName>
        <ecNumber evidence="4">2.5.1.58</ecNumber>
        <ecNumber evidence="3">2.5.1.59</ecNumber>
    </recommendedName>
    <alternativeName>
        <fullName evidence="12">CAAX farnesyltransferase subunit alpha</fullName>
    </alternativeName>
    <alternativeName>
        <fullName evidence="11">FTase-alpha</fullName>
    </alternativeName>
    <alternativeName>
        <fullName evidence="10">Ras proteins prenyltransferase subunit alpha</fullName>
    </alternativeName>
    <alternativeName>
        <fullName evidence="13">Type I protein geranyl-geranyltransferase subunit alpha</fullName>
    </alternativeName>
</protein>
<dbReference type="Gene3D" id="1.25.40.120">
    <property type="entry name" value="Protein prenylyltransferase"/>
    <property type="match status" value="1"/>
</dbReference>
<organism evidence="14 15">
    <name type="scientific">Venturia inaequalis</name>
    <name type="common">Apple scab fungus</name>
    <dbReference type="NCBI Taxonomy" id="5025"/>
    <lineage>
        <taxon>Eukaryota</taxon>
        <taxon>Fungi</taxon>
        <taxon>Dikarya</taxon>
        <taxon>Ascomycota</taxon>
        <taxon>Pezizomycotina</taxon>
        <taxon>Dothideomycetes</taxon>
        <taxon>Pleosporomycetidae</taxon>
        <taxon>Venturiales</taxon>
        <taxon>Venturiaceae</taxon>
        <taxon>Venturia</taxon>
    </lineage>
</organism>
<evidence type="ECO:0000256" key="8">
    <source>
        <dbReference type="ARBA" id="ARBA00022842"/>
    </source>
</evidence>
<evidence type="ECO:0000256" key="6">
    <source>
        <dbReference type="ARBA" id="ARBA00022679"/>
    </source>
</evidence>
<keyword evidence="7" id="KW-0677">Repeat</keyword>
<dbReference type="PROSITE" id="PS51147">
    <property type="entry name" value="PFTA"/>
    <property type="match status" value="4"/>
</dbReference>
<evidence type="ECO:0000313" key="14">
    <source>
        <dbReference type="EMBL" id="KAE9974392.1"/>
    </source>
</evidence>
<comment type="caution">
    <text evidence="14">The sequence shown here is derived from an EMBL/GenBank/DDBJ whole genome shotgun (WGS) entry which is preliminary data.</text>
</comment>
<dbReference type="GO" id="GO:0004660">
    <property type="term" value="F:protein farnesyltransferase activity"/>
    <property type="evidence" value="ECO:0007669"/>
    <property type="project" value="UniProtKB-EC"/>
</dbReference>
<proteinExistence type="inferred from homology"/>
<comment type="cofactor">
    <cofactor evidence="1">
        <name>Mg(2+)</name>
        <dbReference type="ChEBI" id="CHEBI:18420"/>
    </cofactor>
</comment>
<evidence type="ECO:0000256" key="5">
    <source>
        <dbReference type="ARBA" id="ARBA00022602"/>
    </source>
</evidence>
<evidence type="ECO:0000256" key="11">
    <source>
        <dbReference type="ARBA" id="ARBA00042436"/>
    </source>
</evidence>
<keyword evidence="6" id="KW-0808">Transferase</keyword>
<comment type="similarity">
    <text evidence="2">Belongs to the protein prenyltransferase subunit alpha family.</text>
</comment>
<dbReference type="GO" id="GO:0004662">
    <property type="term" value="F:CAAX-protein geranylgeranyltransferase activity"/>
    <property type="evidence" value="ECO:0007669"/>
    <property type="project" value="UniProtKB-EC"/>
</dbReference>
<reference evidence="14 15" key="1">
    <citation type="submission" date="2018-12" db="EMBL/GenBank/DDBJ databases">
        <title>Venturia inaequalis Genome Resource.</title>
        <authorList>
            <person name="Lichtner F.J."/>
        </authorList>
    </citation>
    <scope>NUCLEOTIDE SEQUENCE [LARGE SCALE GENOMIC DNA]</scope>
    <source>
        <strain evidence="14 15">120213</strain>
    </source>
</reference>
<keyword evidence="5" id="KW-0637">Prenyltransferase</keyword>
<evidence type="ECO:0000256" key="9">
    <source>
        <dbReference type="ARBA" id="ARBA00040965"/>
    </source>
</evidence>
<evidence type="ECO:0000256" key="3">
    <source>
        <dbReference type="ARBA" id="ARBA00012700"/>
    </source>
</evidence>
<dbReference type="PANTHER" id="PTHR11129">
    <property type="entry name" value="PROTEIN FARNESYLTRANSFERASE ALPHA SUBUNIT/RAB GERANYLGERANYL TRANSFERASE ALPHA SUBUNIT"/>
    <property type="match status" value="1"/>
</dbReference>
<dbReference type="InterPro" id="IPR002088">
    <property type="entry name" value="Prenyl_trans_a"/>
</dbReference>
<evidence type="ECO:0000256" key="13">
    <source>
        <dbReference type="ARBA" id="ARBA00043219"/>
    </source>
</evidence>
<dbReference type="EC" id="2.5.1.59" evidence="3"/>
<dbReference type="AlphaFoldDB" id="A0A8H3URV9"/>
<gene>
    <name evidence="14" type="ORF">EG328_003907</name>
</gene>
<dbReference type="EMBL" id="WNWS01000220">
    <property type="protein sequence ID" value="KAE9974392.1"/>
    <property type="molecule type" value="Genomic_DNA"/>
</dbReference>
<dbReference type="Pfam" id="PF01239">
    <property type="entry name" value="PPTA"/>
    <property type="match status" value="5"/>
</dbReference>
<dbReference type="GO" id="GO:0005953">
    <property type="term" value="C:CAAX-protein geranylgeranyltransferase complex"/>
    <property type="evidence" value="ECO:0007669"/>
    <property type="project" value="TreeGrafter"/>
</dbReference>
<evidence type="ECO:0000256" key="7">
    <source>
        <dbReference type="ARBA" id="ARBA00022737"/>
    </source>
</evidence>
<dbReference type="EC" id="2.5.1.58" evidence="4"/>
<dbReference type="Proteomes" id="UP000447873">
    <property type="component" value="Unassembled WGS sequence"/>
</dbReference>
<dbReference type="PANTHER" id="PTHR11129:SF1">
    <property type="entry name" value="PROTEIN FARNESYLTRANSFERASE_GERANYLGERANYLTRANSFERASE TYPE-1 SUBUNIT ALPHA"/>
    <property type="match status" value="1"/>
</dbReference>